<dbReference type="OrthoDB" id="5979970at2759"/>
<feature type="transmembrane region" description="Helical" evidence="1">
    <location>
        <begin position="111"/>
        <end position="129"/>
    </location>
</feature>
<dbReference type="Proteomes" id="UP000594262">
    <property type="component" value="Unplaced"/>
</dbReference>
<dbReference type="EnsemblMetazoa" id="CLYHEMT019858.1">
    <property type="protein sequence ID" value="CLYHEMP019858.1"/>
    <property type="gene ID" value="CLYHEMG019858"/>
</dbReference>
<keyword evidence="1" id="KW-1133">Transmembrane helix</keyword>
<dbReference type="AlphaFoldDB" id="A0A7M5X9Y0"/>
<protein>
    <submittedName>
        <fullName evidence="2">Uncharacterized protein</fullName>
    </submittedName>
</protein>
<evidence type="ECO:0000313" key="3">
    <source>
        <dbReference type="Proteomes" id="UP000594262"/>
    </source>
</evidence>
<sequence>LRFKWVGNGCNRTLKWECEDEHYGSWDSSEILTMRKRRKIFVNDILVTSSVVLTGNNWQKCKDLFTALKVCTPGTTTFHKNQNLFVSPEIRILWDEMKAIIFSILMNMRTFVFLVMAEVTLLATVLNFVPMS</sequence>
<name>A0A7M5X9Y0_9CNID</name>
<reference evidence="2" key="1">
    <citation type="submission" date="2021-01" db="UniProtKB">
        <authorList>
            <consortium name="EnsemblMetazoa"/>
        </authorList>
    </citation>
    <scope>IDENTIFICATION</scope>
</reference>
<keyword evidence="3" id="KW-1185">Reference proteome</keyword>
<evidence type="ECO:0000313" key="2">
    <source>
        <dbReference type="EnsemblMetazoa" id="CLYHEMP019858.1"/>
    </source>
</evidence>
<organism evidence="2 3">
    <name type="scientific">Clytia hemisphaerica</name>
    <dbReference type="NCBI Taxonomy" id="252671"/>
    <lineage>
        <taxon>Eukaryota</taxon>
        <taxon>Metazoa</taxon>
        <taxon>Cnidaria</taxon>
        <taxon>Hydrozoa</taxon>
        <taxon>Hydroidolina</taxon>
        <taxon>Leptothecata</taxon>
        <taxon>Obeliida</taxon>
        <taxon>Clytiidae</taxon>
        <taxon>Clytia</taxon>
    </lineage>
</organism>
<evidence type="ECO:0000256" key="1">
    <source>
        <dbReference type="SAM" id="Phobius"/>
    </source>
</evidence>
<accession>A0A7M5X9Y0</accession>
<keyword evidence="1" id="KW-0812">Transmembrane</keyword>
<proteinExistence type="predicted"/>
<keyword evidence="1" id="KW-0472">Membrane</keyword>